<feature type="transmembrane region" description="Helical" evidence="2">
    <location>
        <begin position="891"/>
        <end position="912"/>
    </location>
</feature>
<keyword evidence="2" id="KW-0472">Membrane</keyword>
<accession>G0ADI9</accession>
<dbReference type="GO" id="GO:0005886">
    <property type="term" value="C:plasma membrane"/>
    <property type="evidence" value="ECO:0007669"/>
    <property type="project" value="TreeGrafter"/>
</dbReference>
<feature type="transmembrane region" description="Helical" evidence="2">
    <location>
        <begin position="334"/>
        <end position="351"/>
    </location>
</feature>
<feature type="transmembrane region" description="Helical" evidence="2">
    <location>
        <begin position="830"/>
        <end position="853"/>
    </location>
</feature>
<feature type="transmembrane region" description="Helical" evidence="2">
    <location>
        <begin position="358"/>
        <end position="379"/>
    </location>
</feature>
<dbReference type="STRING" id="1005048.CFU_3707"/>
<dbReference type="HOGENOM" id="CLU_002755_1_2_4"/>
<feature type="transmembrane region" description="Helical" evidence="2">
    <location>
        <begin position="964"/>
        <end position="990"/>
    </location>
</feature>
<evidence type="ECO:0000256" key="1">
    <source>
        <dbReference type="SAM" id="MobiDB-lite"/>
    </source>
</evidence>
<evidence type="ECO:0000256" key="2">
    <source>
        <dbReference type="SAM" id="Phobius"/>
    </source>
</evidence>
<feature type="transmembrane region" description="Helical" evidence="2">
    <location>
        <begin position="522"/>
        <end position="541"/>
    </location>
</feature>
<dbReference type="SUPFAM" id="SSF82714">
    <property type="entry name" value="Multidrug efflux transporter AcrB TolC docking domain, DN and DC subdomains"/>
    <property type="match status" value="2"/>
</dbReference>
<dbReference type="KEGG" id="cfu:CFU_3707"/>
<reference evidence="3 4" key="4">
    <citation type="journal article" date="2010" name="Environ. Microbiol.">
        <title>The bacterial genus Collimonas: mycophagy, weathering and other adaptive solutions to life in oligotrophic soil environments.</title>
        <authorList>
            <person name="Leveau J.H."/>
            <person name="Uroz S."/>
            <person name="de Boer W."/>
        </authorList>
    </citation>
    <scope>NUCLEOTIDE SEQUENCE [LARGE SCALE GENOMIC DNA]</scope>
    <source>
        <strain evidence="3 4">Ter331</strain>
    </source>
</reference>
<dbReference type="PANTHER" id="PTHR32063">
    <property type="match status" value="1"/>
</dbReference>
<dbReference type="SUPFAM" id="SSF82693">
    <property type="entry name" value="Multidrug efflux transporter AcrB pore domain, PN1, PN2, PC1 and PC2 subdomains"/>
    <property type="match status" value="3"/>
</dbReference>
<dbReference type="Gene3D" id="3.30.2090.10">
    <property type="entry name" value="Multidrug efflux transporter AcrB TolC docking domain, DN and DC subdomains"/>
    <property type="match status" value="2"/>
</dbReference>
<evidence type="ECO:0000313" key="3">
    <source>
        <dbReference type="EMBL" id="AEK63531.1"/>
    </source>
</evidence>
<keyword evidence="2" id="KW-0812">Transmembrane</keyword>
<dbReference type="Gene3D" id="3.30.70.1320">
    <property type="entry name" value="Multidrug efflux transporter AcrB pore domain like"/>
    <property type="match status" value="1"/>
</dbReference>
<dbReference type="Pfam" id="PF00873">
    <property type="entry name" value="ACR_tran"/>
    <property type="match status" value="1"/>
</dbReference>
<dbReference type="eggNOG" id="COG0841">
    <property type="taxonomic scope" value="Bacteria"/>
</dbReference>
<feature type="transmembrane region" description="Helical" evidence="2">
    <location>
        <begin position="933"/>
        <end position="952"/>
    </location>
</feature>
<feature type="region of interest" description="Disordered" evidence="1">
    <location>
        <begin position="1007"/>
        <end position="1028"/>
    </location>
</feature>
<reference evidence="3 4" key="5">
    <citation type="journal article" date="2011" name="ISME J.">
        <title>Dual transcriptional profiling of a bacterial/fungal confrontation: Collimonas fungivorans versus Aspergillus niger.</title>
        <authorList>
            <person name="Mela F."/>
            <person name="Fritsche K."/>
            <person name="de Boer W."/>
            <person name="van Veen J.A."/>
            <person name="de Graaff L.H."/>
            <person name="van den Berg M."/>
            <person name="Leveau J.H."/>
        </authorList>
    </citation>
    <scope>NUCLEOTIDE SEQUENCE [LARGE SCALE GENOMIC DNA]</scope>
    <source>
        <strain evidence="3 4">Ter331</strain>
    </source>
</reference>
<feature type="transmembrane region" description="Helical" evidence="2">
    <location>
        <begin position="461"/>
        <end position="488"/>
    </location>
</feature>
<proteinExistence type="predicted"/>
<dbReference type="RefSeq" id="WP_014007683.1">
    <property type="nucleotide sequence ID" value="NC_015856.1"/>
</dbReference>
<reference evidence="3 4" key="2">
    <citation type="journal article" date="2006" name="J. Microbiol. Methods">
        <title>Genomic flank-sequencing of plasposon insertion sites for rapid identification of functional genes.</title>
        <authorList>
            <person name="Leveau J.H."/>
            <person name="Gerards S."/>
            <person name="Fritsche K."/>
            <person name="Zondag G."/>
            <person name="van Veen J.A."/>
        </authorList>
    </citation>
    <scope>NUCLEOTIDE SEQUENCE [LARGE SCALE GENOMIC DNA]</scope>
    <source>
        <strain evidence="3 4">Ter331</strain>
    </source>
</reference>
<reference evidence="3 4" key="3">
    <citation type="journal article" date="2008" name="FEMS Microbiol. Ecol.">
        <title>Identification and characterization of genes underlying chitinolysis in Collimonas fungivorans Ter331.</title>
        <authorList>
            <person name="Fritsche K."/>
            <person name="de Boer W."/>
            <person name="Gerards S."/>
            <person name="van den Berg M."/>
            <person name="van Veen J.A."/>
            <person name="Leveau J.H."/>
        </authorList>
    </citation>
    <scope>NUCLEOTIDE SEQUENCE [LARGE SCALE GENOMIC DNA]</scope>
    <source>
        <strain evidence="3 4">Ter331</strain>
    </source>
</reference>
<dbReference type="Gene3D" id="1.20.1640.10">
    <property type="entry name" value="Multidrug efflux transporter AcrB transmembrane domain"/>
    <property type="match status" value="2"/>
</dbReference>
<organism evidence="3 4">
    <name type="scientific">Collimonas fungivorans (strain Ter331)</name>
    <dbReference type="NCBI Taxonomy" id="1005048"/>
    <lineage>
        <taxon>Bacteria</taxon>
        <taxon>Pseudomonadati</taxon>
        <taxon>Pseudomonadota</taxon>
        <taxon>Betaproteobacteria</taxon>
        <taxon>Burkholderiales</taxon>
        <taxon>Oxalobacteraceae</taxon>
        <taxon>Collimonas</taxon>
    </lineage>
</organism>
<dbReference type="Gene3D" id="3.30.70.1440">
    <property type="entry name" value="Multidrug efflux transporter AcrB pore domain"/>
    <property type="match status" value="1"/>
</dbReference>
<protein>
    <submittedName>
        <fullName evidence="3">Acriflavin resistance protein</fullName>
    </submittedName>
</protein>
<evidence type="ECO:0000313" key="4">
    <source>
        <dbReference type="Proteomes" id="UP000008392"/>
    </source>
</evidence>
<feature type="transmembrane region" description="Helical" evidence="2">
    <location>
        <begin position="12"/>
        <end position="29"/>
    </location>
</feature>
<keyword evidence="2" id="KW-1133">Transmembrane helix</keyword>
<dbReference type="Gene3D" id="3.30.70.1430">
    <property type="entry name" value="Multidrug efflux transporter AcrB pore domain"/>
    <property type="match status" value="2"/>
</dbReference>
<name>G0ADI9_COLFT</name>
<dbReference type="SUPFAM" id="SSF82866">
    <property type="entry name" value="Multidrug efflux transporter AcrB transmembrane domain"/>
    <property type="match status" value="2"/>
</dbReference>
<reference evidence="4" key="6">
    <citation type="submission" date="2011-05" db="EMBL/GenBank/DDBJ databases">
        <title>Complete sequence of Collimonas fungivorans Ter331.</title>
        <authorList>
            <person name="Leveau J.H."/>
        </authorList>
    </citation>
    <scope>NUCLEOTIDE SEQUENCE [LARGE SCALE GENOMIC DNA]</scope>
    <source>
        <strain evidence="4">Ter331</strain>
    </source>
</reference>
<dbReference type="PANTHER" id="PTHR32063:SF77">
    <property type="entry name" value="ACR FAMILY TRANSPORT PROTEIN"/>
    <property type="match status" value="1"/>
</dbReference>
<dbReference type="Proteomes" id="UP000008392">
    <property type="component" value="Chromosome"/>
</dbReference>
<feature type="transmembrane region" description="Helical" evidence="2">
    <location>
        <begin position="385"/>
        <end position="409"/>
    </location>
</feature>
<feature type="transmembrane region" description="Helical" evidence="2">
    <location>
        <begin position="860"/>
        <end position="879"/>
    </location>
</feature>
<dbReference type="InterPro" id="IPR001036">
    <property type="entry name" value="Acrflvin-R"/>
</dbReference>
<keyword evidence="4" id="KW-1185">Reference proteome</keyword>
<sequence>MNFSALSIKHPVPAILLFIMLTVMGLMSFKSMLVQDSPDIDFPFISVSTALPGASPSQLETEVARKIENSVATVTDIRHIYTTINDGVVNINIEFRLEKDIQEAMDDIHDAVNRVRSDLPIDVRDPVYGKASTSGQPIITYTVKSEQLDEEALSWFVDNEVSKALLSVPGVGKIARVGGVNREVLVELDPERMAALNVSAAQISRQLQRVQQEAPGGKADISGARQSVRTIGTVGNVAEIAALQMALPDGHVIRLDQVAKVTDGVGERTAITLLDGKPVVGFEITRSKGSSEITVSKAVKKAVAALGEKASHVKIEEAFNNVDAVQENYDGSMSLLYEGALLAVLVVWFFLRDWRATLVAAAALPLSIIPTFMVMNYLGFTLNGVTLLSLALVIGILVDDAIVEIENIVRHLRMGKTPYQAAMEAADEIGLAVVATTFTLVAVFLPTAFMSGIVGKYFKQFGWTAAIAVTTSLVVARLLTPMMAAYLLKPILHEKKESRLMAKYLVIASWCMRHRVKTMGMAALFFIASLAMIPFLPTGFIPASDRGQTQVTLELPPGSILENTRASAEYARSLLLTNKDVSQVYSAIGGDDARRATLTVLLKDPPERKKKQSEVDIELRKLLTKLPGLRYTVGAGGNGEELQLLLSGDDPQALSAVTQAVEREIRTIPDLGNVTSSISLVRPEIIVTPNFAKAADLGVTASAIGETLRIATSGDYDQSVAKLNLPERQVPIRVRLPEDARHDMSVLERLSVQGKSGNVPLSSVADIRFDSGPARIDRIDRNRRVIIHVELNGHELGEVMDKVNALPSLNNLPPNVKRGALGDAEVMKELFSGFALAMLTGVLCVYMVLVLLFKGFLQPVTILAALPLSIGGAFAALLITHNSFSMPSLIGLLMLMGIAVKNSILLVEYAIVARRDHGLSRFDALMDACHKRAQPIVMTTIAMGAGMLPIALGLGADSSFRGPMAIAVIGGLVTSTFLSLLVIPVVFTYVDDFLVWAGRKLRRKHHHGERLDEAGGSAVGGKLHTSDM</sequence>
<dbReference type="GO" id="GO:0042910">
    <property type="term" value="F:xenobiotic transmembrane transporter activity"/>
    <property type="evidence" value="ECO:0007669"/>
    <property type="project" value="TreeGrafter"/>
</dbReference>
<feature type="transmembrane region" description="Helical" evidence="2">
    <location>
        <begin position="429"/>
        <end position="449"/>
    </location>
</feature>
<reference evidence="3 4" key="1">
    <citation type="journal article" date="2004" name="Environ. Microbiol.">
        <title>Phylogeny-function analysis of (meta)genomic libraries: screening for expression of ribosomal RNA genes by large-insert library fluorescent in situ hybridization (LIL-FISH).</title>
        <authorList>
            <person name="Leveau J.H."/>
            <person name="Gerards S."/>
            <person name="de Boer W."/>
            <person name="van Veen J.A."/>
        </authorList>
    </citation>
    <scope>NUCLEOTIDE SEQUENCE [LARGE SCALE GENOMIC DNA]</scope>
    <source>
        <strain evidence="3 4">Ter331</strain>
    </source>
</reference>
<dbReference type="AlphaFoldDB" id="G0ADI9"/>
<dbReference type="PRINTS" id="PR00702">
    <property type="entry name" value="ACRIFLAVINRP"/>
</dbReference>
<dbReference type="InterPro" id="IPR027463">
    <property type="entry name" value="AcrB_DN_DC_subdom"/>
</dbReference>
<gene>
    <name evidence="3" type="primary">acrB</name>
    <name evidence="3" type="ordered locus">CFU_3707</name>
</gene>
<dbReference type="EMBL" id="CP002745">
    <property type="protein sequence ID" value="AEK63531.1"/>
    <property type="molecule type" value="Genomic_DNA"/>
</dbReference>